<feature type="domain" description="Heterokaryon incompatibility" evidence="1">
    <location>
        <begin position="267"/>
        <end position="427"/>
    </location>
</feature>
<name>A0AAD5RLW1_9PEZI</name>
<dbReference type="EMBL" id="JAKWBI020000247">
    <property type="protein sequence ID" value="KAJ2898049.1"/>
    <property type="molecule type" value="Genomic_DNA"/>
</dbReference>
<dbReference type="AlphaFoldDB" id="A0AAD5RLW1"/>
<dbReference type="PANTHER" id="PTHR33112">
    <property type="entry name" value="DOMAIN PROTEIN, PUTATIVE-RELATED"/>
    <property type="match status" value="1"/>
</dbReference>
<proteinExistence type="predicted"/>
<dbReference type="InterPro" id="IPR010730">
    <property type="entry name" value="HET"/>
</dbReference>
<evidence type="ECO:0000313" key="2">
    <source>
        <dbReference type="EMBL" id="KAJ2898049.1"/>
    </source>
</evidence>
<accession>A0AAD5RLW1</accession>
<reference evidence="2" key="1">
    <citation type="submission" date="2022-07" db="EMBL/GenBank/DDBJ databases">
        <title>Draft genome sequence of Zalerion maritima ATCC 34329, a (micro)plastics degrading marine fungus.</title>
        <authorList>
            <person name="Paco A."/>
            <person name="Goncalves M.F.M."/>
            <person name="Rocha-Santos T.A.P."/>
            <person name="Alves A."/>
        </authorList>
    </citation>
    <scope>NUCLEOTIDE SEQUENCE</scope>
    <source>
        <strain evidence="2">ATCC 34329</strain>
    </source>
</reference>
<dbReference type="Proteomes" id="UP001201980">
    <property type="component" value="Unassembled WGS sequence"/>
</dbReference>
<comment type="caution">
    <text evidence="2">The sequence shown here is derived from an EMBL/GenBank/DDBJ whole genome shotgun (WGS) entry which is preliminary data.</text>
</comment>
<evidence type="ECO:0000313" key="3">
    <source>
        <dbReference type="Proteomes" id="UP001201980"/>
    </source>
</evidence>
<protein>
    <recommendedName>
        <fullName evidence="1">Heterokaryon incompatibility domain-containing protein</fullName>
    </recommendedName>
</protein>
<organism evidence="2 3">
    <name type="scientific">Zalerion maritima</name>
    <dbReference type="NCBI Taxonomy" id="339359"/>
    <lineage>
        <taxon>Eukaryota</taxon>
        <taxon>Fungi</taxon>
        <taxon>Dikarya</taxon>
        <taxon>Ascomycota</taxon>
        <taxon>Pezizomycotina</taxon>
        <taxon>Sordariomycetes</taxon>
        <taxon>Lulworthiomycetidae</taxon>
        <taxon>Lulworthiales</taxon>
        <taxon>Lulworthiaceae</taxon>
        <taxon>Zalerion</taxon>
    </lineage>
</organism>
<dbReference type="PANTHER" id="PTHR33112:SF1">
    <property type="entry name" value="HETEROKARYON INCOMPATIBILITY DOMAIN-CONTAINING PROTEIN"/>
    <property type="match status" value="1"/>
</dbReference>
<keyword evidence="3" id="KW-1185">Reference proteome</keyword>
<gene>
    <name evidence="2" type="ORF">MKZ38_004217</name>
</gene>
<dbReference type="Pfam" id="PF06985">
    <property type="entry name" value="HET"/>
    <property type="match status" value="1"/>
</dbReference>
<sequence>MSASVETFKLQVLRLQEAVSSKCIPNSLCPSCRPVEERISHIFARHDDEEFTAGSRDAEGTLTIGAVAHILSESNDCPFCSLAAQAIVRAHQQAIHKEFVKRKRKGRAPTLDTTLVSEILSSVMEQRRESIEEDTLVLWQEVDVDNLRVNVDSLPTKGSISVWMPRSLTDELNDEESEIFMDRADFEKVFGKPVDERHYVPKPFEGSTRDLERFRACFESCRRNHHQCQKHDGSENGEEESSGMPSRLLDIEEMKVVSTGTETEYNYIALSYVWGRQPFLTLLESNWSILSRPNGLQVGKRDENQDKEQAGSSLLPLPRTILDAIDISRVLGLRYLWVDSLCIMQDRLSDKMDEIRRMHLIYSNACLSIVAATGDSAQAPLLPIDPGFLTDSYVEVYEGKAFTLDRPEFSPVVEFSTWFSRGWTLQELLCSKRALYFTPERTYYSCESGNWSEDFQFPLPIAEDSIEPKPELTYTELPHVLSPDDGPKTGFFLGNPARSFSDYTLLVEKMSERAFTRDEDVLNASLGIYTTYLFSHLGTSVAGLPAKFLEAALMWQPLGRVKRRDLDPFGMPFPTWSWCGWVGRMHYPFFETVDLEVKTLREWTILAPREGSREALQNVDGGAVLMEVVRPACPGNVSFGTAAACSIWVERKMPEMNLEWKRSSADQRIRVSVSKDGASPPQGKNMTSFPTMISSAILTTTASTAHFPLAGAEAPELPGRNGLYFFLALSPDDPESIVGEIKVDGGTLAHYFFNPDDQQRPDSAELLAFASLDFKSEGFEGGIMYLNQYSRLGQFSAAFTESLDTMEDEEKDMAIVLWIVRRGGVAYRVGMGYVSLNEYQRHMGPEELIFMG</sequence>
<evidence type="ECO:0000259" key="1">
    <source>
        <dbReference type="Pfam" id="PF06985"/>
    </source>
</evidence>